<evidence type="ECO:0000313" key="2">
    <source>
        <dbReference type="EMBL" id="ASK67441.1"/>
    </source>
</evidence>
<keyword evidence="1" id="KW-1133">Transmembrane helix</keyword>
<dbReference type="Proteomes" id="UP000198367">
    <property type="component" value="Chromosome"/>
</dbReference>
<proteinExistence type="predicted"/>
<feature type="transmembrane region" description="Helical" evidence="1">
    <location>
        <begin position="29"/>
        <end position="56"/>
    </location>
</feature>
<feature type="transmembrane region" description="Helical" evidence="1">
    <location>
        <begin position="100"/>
        <end position="122"/>
    </location>
</feature>
<keyword evidence="1" id="KW-0472">Membrane</keyword>
<feature type="transmembrane region" description="Helical" evidence="1">
    <location>
        <begin position="376"/>
        <end position="397"/>
    </location>
</feature>
<reference evidence="2 3" key="1">
    <citation type="submission" date="2017-07" db="EMBL/GenBank/DDBJ databases">
        <title>Phenotypical and genomic characterization of a clinical isolate of Shewanella bicestrii sp. nov. producing an extended-spectrum beta-lactamase and a new oxacillinase variant.</title>
        <authorList>
            <person name="Jousset A.B."/>
            <person name="Bonnin R.A."/>
            <person name="Girlich D."/>
            <person name="Dabos L."/>
            <person name="Potron A."/>
            <person name="Dortet L."/>
            <person name="Glaser P."/>
            <person name="Naas T."/>
        </authorList>
    </citation>
    <scope>NUCLEOTIDE SEQUENCE [LARGE SCALE GENOMIC DNA]</scope>
    <source>
        <strain evidence="2 3">JAB-1</strain>
    </source>
</reference>
<dbReference type="KEGG" id="sbj:CF168_00435"/>
<feature type="transmembrane region" description="Helical" evidence="1">
    <location>
        <begin position="346"/>
        <end position="369"/>
    </location>
</feature>
<keyword evidence="1" id="KW-0812">Transmembrane</keyword>
<organism evidence="2 3">
    <name type="scientific">Shewanella bicestrii</name>
    <dbReference type="NCBI Taxonomy" id="2018305"/>
    <lineage>
        <taxon>Bacteria</taxon>
        <taxon>Pseudomonadati</taxon>
        <taxon>Pseudomonadota</taxon>
        <taxon>Gammaproteobacteria</taxon>
        <taxon>Alteromonadales</taxon>
        <taxon>Shewanellaceae</taxon>
        <taxon>Shewanella</taxon>
    </lineage>
</organism>
<dbReference type="RefSeq" id="WP_089066625.1">
    <property type="nucleotide sequence ID" value="NZ_CP022358.1"/>
</dbReference>
<feature type="transmembrane region" description="Helical" evidence="1">
    <location>
        <begin position="237"/>
        <end position="260"/>
    </location>
</feature>
<feature type="transmembrane region" description="Helical" evidence="1">
    <location>
        <begin position="403"/>
        <end position="423"/>
    </location>
</feature>
<name>A0A220UHM4_9GAMM</name>
<feature type="transmembrane region" description="Helical" evidence="1">
    <location>
        <begin position="172"/>
        <end position="189"/>
    </location>
</feature>
<accession>A0A220UHM4</accession>
<feature type="transmembrane region" description="Helical" evidence="1">
    <location>
        <begin position="151"/>
        <end position="166"/>
    </location>
</feature>
<feature type="transmembrane region" description="Helical" evidence="1">
    <location>
        <begin position="62"/>
        <end position="79"/>
    </location>
</feature>
<dbReference type="EMBL" id="CP022358">
    <property type="protein sequence ID" value="ASK67441.1"/>
    <property type="molecule type" value="Genomic_DNA"/>
</dbReference>
<dbReference type="AlphaFoldDB" id="A0A220UHM4"/>
<protein>
    <submittedName>
        <fullName evidence="2">ABC transporter permease</fullName>
    </submittedName>
</protein>
<feature type="transmembrane region" description="Helical" evidence="1">
    <location>
        <begin position="322"/>
        <end position="340"/>
    </location>
</feature>
<feature type="transmembrane region" description="Helical" evidence="1">
    <location>
        <begin position="266"/>
        <end position="287"/>
    </location>
</feature>
<keyword evidence="3" id="KW-1185">Reference proteome</keyword>
<feature type="transmembrane region" description="Helical" evidence="1">
    <location>
        <begin position="128"/>
        <end position="146"/>
    </location>
</feature>
<gene>
    <name evidence="2" type="ORF">CF168_00435</name>
</gene>
<evidence type="ECO:0000313" key="3">
    <source>
        <dbReference type="Proteomes" id="UP000198367"/>
    </source>
</evidence>
<evidence type="ECO:0000256" key="1">
    <source>
        <dbReference type="SAM" id="Phobius"/>
    </source>
</evidence>
<sequence length="436" mass="48577">MSAAKPIVESTTRIGTGHSLNPFNGMLRLWFFDVGSVSFIGTGIFGLALSVLAGWAGQKASFDIFVTMGLVSTSAAVAWQLIRLMASECSILIPRYRQNIFIQCEVMLIGAFSLAVLQCVLFDLTDTLSLLVFAQGISLGFILLCLRQTQWFYSSFLLFILVPFSNELAEQVPLWLSIIVLFVLAALIWRRCLVLPWRVEARSVYLNGLEMGWFWLPSLQSIRILTRLERYLHPVNFFIGPMLTVLLLLLPVLTIGLGIVSHELHWNFPVLLLLAQFSVISCSLVHWSRVQRSRATEMLLLMPSFDGRAGLVKAFGRGQQRLLLLLSLSVLICSLFVTWLDGDLSLPLLAHIVMSTYWACALVLGLGCLCRRVLQVSLTMLVVLGHSLWVSISLAALQHEGSLLYWSLGNLVLLILGQIALIWGSKKLWQGDITGL</sequence>